<sequence length="75" mass="8844">MSDSIFEVEYHPGKEVVLHFKSPKFQGLPDSTRQHLVVVQKEVLLALRSMLDRVIEKTEEPEKTKERKRTRIKVQ</sequence>
<gene>
    <name evidence="1" type="ORF">S06H3_19183</name>
</gene>
<dbReference type="AlphaFoldDB" id="X1MCR0"/>
<organism evidence="1">
    <name type="scientific">marine sediment metagenome</name>
    <dbReference type="NCBI Taxonomy" id="412755"/>
    <lineage>
        <taxon>unclassified sequences</taxon>
        <taxon>metagenomes</taxon>
        <taxon>ecological metagenomes</taxon>
    </lineage>
</organism>
<name>X1MCR0_9ZZZZ</name>
<accession>X1MCR0</accession>
<dbReference type="EMBL" id="BARV01009793">
    <property type="protein sequence ID" value="GAI04149.1"/>
    <property type="molecule type" value="Genomic_DNA"/>
</dbReference>
<proteinExistence type="predicted"/>
<reference evidence="1" key="1">
    <citation type="journal article" date="2014" name="Front. Microbiol.">
        <title>High frequency of phylogenetically diverse reductive dehalogenase-homologous genes in deep subseafloor sedimentary metagenomes.</title>
        <authorList>
            <person name="Kawai M."/>
            <person name="Futagami T."/>
            <person name="Toyoda A."/>
            <person name="Takaki Y."/>
            <person name="Nishi S."/>
            <person name="Hori S."/>
            <person name="Arai W."/>
            <person name="Tsubouchi T."/>
            <person name="Morono Y."/>
            <person name="Uchiyama I."/>
            <person name="Ito T."/>
            <person name="Fujiyama A."/>
            <person name="Inagaki F."/>
            <person name="Takami H."/>
        </authorList>
    </citation>
    <scope>NUCLEOTIDE SEQUENCE</scope>
    <source>
        <strain evidence="1">Expedition CK06-06</strain>
    </source>
</reference>
<evidence type="ECO:0000313" key="1">
    <source>
        <dbReference type="EMBL" id="GAI04149.1"/>
    </source>
</evidence>
<comment type="caution">
    <text evidence="1">The sequence shown here is derived from an EMBL/GenBank/DDBJ whole genome shotgun (WGS) entry which is preliminary data.</text>
</comment>
<protein>
    <submittedName>
        <fullName evidence="1">Uncharacterized protein</fullName>
    </submittedName>
</protein>